<dbReference type="InterPro" id="IPR050825">
    <property type="entry name" value="RBM42_RBP45_47-like"/>
</dbReference>
<dbReference type="SUPFAM" id="SSF54928">
    <property type="entry name" value="RNA-binding domain, RBD"/>
    <property type="match status" value="2"/>
</dbReference>
<dbReference type="Pfam" id="PF00076">
    <property type="entry name" value="RRM_1"/>
    <property type="match status" value="2"/>
</dbReference>
<evidence type="ECO:0000256" key="1">
    <source>
        <dbReference type="ARBA" id="ARBA00004123"/>
    </source>
</evidence>
<gene>
    <name evidence="12" type="ORF">PPAR00522_LOCUS2162</name>
</gene>
<dbReference type="SMART" id="SM00360">
    <property type="entry name" value="RRM"/>
    <property type="match status" value="2"/>
</dbReference>
<keyword evidence="5" id="KW-0539">Nucleus</keyword>
<dbReference type="PANTHER" id="PTHR47640:SF10">
    <property type="entry name" value="TRNA SELENOCYSTEINE 1-ASSOCIATED PROTEIN 1-RELATED"/>
    <property type="match status" value="1"/>
</dbReference>
<evidence type="ECO:0000256" key="3">
    <source>
        <dbReference type="ARBA" id="ARBA00022737"/>
    </source>
</evidence>
<proteinExistence type="inferred from homology"/>
<feature type="domain" description="RRM" evidence="11">
    <location>
        <begin position="111"/>
        <end position="183"/>
    </location>
</feature>
<name>A0A7S0YE99_9CHLO</name>
<evidence type="ECO:0000256" key="9">
    <source>
        <dbReference type="PROSITE-ProRule" id="PRU00176"/>
    </source>
</evidence>
<sequence length="327" mass="35829">MADSGDFSVFVGDLAPDVNDQLLETVFRQQYSSVKGGKVITDPVTGKSKSYGFVRFGLESERDNSLSRMNGQYISTRPVRVSLATTKKAMSGDRPTSVVPTFNGDSDPNNTTLFIGGLNPAVTEEQLRNIFFRFGEIVYTKIPQGKGCGFVQFSDRKSAEIALQNMSGQSIEGQAVRISWGRSSGKGTPVFQQPGAPVAYAYNQYGYPYDPYGYTSYDSMYTNYVYPGMENYMGYGYGGLTPNGMGTMPAVASPGATTAASAPMMMYDPFQSMNVEKSNAAYIQRHMPSYTNAMYNRPMPMQPPQSISSHPSVPMPPQHMHAPQSQQ</sequence>
<organism evidence="12">
    <name type="scientific">Polytomella parva</name>
    <dbReference type="NCBI Taxonomy" id="51329"/>
    <lineage>
        <taxon>Eukaryota</taxon>
        <taxon>Viridiplantae</taxon>
        <taxon>Chlorophyta</taxon>
        <taxon>core chlorophytes</taxon>
        <taxon>Chlorophyceae</taxon>
        <taxon>CS clade</taxon>
        <taxon>Chlamydomonadales</taxon>
        <taxon>Chlamydomonadaceae</taxon>
        <taxon>Polytomella</taxon>
    </lineage>
</organism>
<accession>A0A7S0YE99</accession>
<reference evidence="12" key="1">
    <citation type="submission" date="2021-01" db="EMBL/GenBank/DDBJ databases">
        <authorList>
            <person name="Corre E."/>
            <person name="Pelletier E."/>
            <person name="Niang G."/>
            <person name="Scheremetjew M."/>
            <person name="Finn R."/>
            <person name="Kale V."/>
            <person name="Holt S."/>
            <person name="Cochrane G."/>
            <person name="Meng A."/>
            <person name="Brown T."/>
            <person name="Cohen L."/>
        </authorList>
    </citation>
    <scope>NUCLEOTIDE SEQUENCE</scope>
    <source>
        <strain evidence="12">SAG 63-3</strain>
    </source>
</reference>
<evidence type="ECO:0000256" key="7">
    <source>
        <dbReference type="ARBA" id="ARBA00061069"/>
    </source>
</evidence>
<protein>
    <recommendedName>
        <fullName evidence="11">RRM domain-containing protein</fullName>
    </recommendedName>
</protein>
<evidence type="ECO:0000256" key="8">
    <source>
        <dbReference type="ARBA" id="ARBA00063471"/>
    </source>
</evidence>
<keyword evidence="3" id="KW-0677">Repeat</keyword>
<dbReference type="PROSITE" id="PS50102">
    <property type="entry name" value="RRM"/>
    <property type="match status" value="2"/>
</dbReference>
<comment type="subcellular location">
    <subcellularLocation>
        <location evidence="2">Cytoplasmic granule</location>
    </subcellularLocation>
    <subcellularLocation>
        <location evidence="1">Nucleus</location>
    </subcellularLocation>
</comment>
<dbReference type="CDD" id="cd12345">
    <property type="entry name" value="RRM2_SECp43_like"/>
    <property type="match status" value="1"/>
</dbReference>
<dbReference type="InterPro" id="IPR035979">
    <property type="entry name" value="RBD_domain_sf"/>
</dbReference>
<evidence type="ECO:0000256" key="4">
    <source>
        <dbReference type="ARBA" id="ARBA00022884"/>
    </source>
</evidence>
<feature type="domain" description="RRM" evidence="11">
    <location>
        <begin position="7"/>
        <end position="86"/>
    </location>
</feature>
<keyword evidence="4 9" id="KW-0694">RNA-binding</keyword>
<dbReference type="GO" id="GO:0003729">
    <property type="term" value="F:mRNA binding"/>
    <property type="evidence" value="ECO:0007669"/>
    <property type="project" value="InterPro"/>
</dbReference>
<evidence type="ECO:0000313" key="12">
    <source>
        <dbReference type="EMBL" id="CAD8765773.1"/>
    </source>
</evidence>
<comment type="similarity">
    <text evidence="7">Belongs to the polyadenylate-binding RBP47 family.</text>
</comment>
<dbReference type="EMBL" id="HBFM01003747">
    <property type="protein sequence ID" value="CAD8765773.1"/>
    <property type="molecule type" value="Transcribed_RNA"/>
</dbReference>
<dbReference type="InterPro" id="IPR012677">
    <property type="entry name" value="Nucleotide-bd_a/b_plait_sf"/>
</dbReference>
<dbReference type="Gene3D" id="3.30.70.330">
    <property type="match status" value="2"/>
</dbReference>
<dbReference type="InterPro" id="IPR000504">
    <property type="entry name" value="RRM_dom"/>
</dbReference>
<evidence type="ECO:0000256" key="10">
    <source>
        <dbReference type="SAM" id="MobiDB-lite"/>
    </source>
</evidence>
<evidence type="ECO:0000256" key="5">
    <source>
        <dbReference type="ARBA" id="ARBA00023242"/>
    </source>
</evidence>
<evidence type="ECO:0000256" key="2">
    <source>
        <dbReference type="ARBA" id="ARBA00004463"/>
    </source>
</evidence>
<comment type="subunit">
    <text evidence="8">Interacts with the poly(A) tail of mRNA in nucleus.</text>
</comment>
<dbReference type="FunFam" id="3.30.70.330:FF:000144">
    <property type="entry name" value="Polyadenylate-binding protein RBP47B"/>
    <property type="match status" value="1"/>
</dbReference>
<evidence type="ECO:0000256" key="6">
    <source>
        <dbReference type="ARBA" id="ARBA00057395"/>
    </source>
</evidence>
<dbReference type="GO" id="GO:0005829">
    <property type="term" value="C:cytosol"/>
    <property type="evidence" value="ECO:0007669"/>
    <property type="project" value="TreeGrafter"/>
</dbReference>
<dbReference type="FunFam" id="3.30.70.330:FF:000405">
    <property type="entry name" value="polyadenylate-binding protein RBP45"/>
    <property type="match status" value="1"/>
</dbReference>
<dbReference type="PANTHER" id="PTHR47640">
    <property type="entry name" value="TRNA SELENOCYSTEINE 1-ASSOCIATED PROTEIN 1-RELATED-RELATED"/>
    <property type="match status" value="1"/>
</dbReference>
<comment type="function">
    <text evidence="6">Heterogeneous nuclear ribonucleoprotein (hnRNP)-protein binding the poly(A) tail of mRNA and probably involved in some steps of pre-mRNA maturation.</text>
</comment>
<feature type="region of interest" description="Disordered" evidence="10">
    <location>
        <begin position="301"/>
        <end position="327"/>
    </location>
</feature>
<evidence type="ECO:0000259" key="11">
    <source>
        <dbReference type="PROSITE" id="PS50102"/>
    </source>
</evidence>
<dbReference type="GO" id="GO:0005634">
    <property type="term" value="C:nucleus"/>
    <property type="evidence" value="ECO:0007669"/>
    <property type="project" value="UniProtKB-SubCell"/>
</dbReference>
<dbReference type="AlphaFoldDB" id="A0A7S0YE99"/>